<evidence type="ECO:0000313" key="3">
    <source>
        <dbReference type="EMBL" id="OAO11751.1"/>
    </source>
</evidence>
<protein>
    <recommendedName>
        <fullName evidence="2">Kinesin motor domain-containing protein</fullName>
    </recommendedName>
</protein>
<accession>A0A196S5Q3</accession>
<dbReference type="GO" id="GO:0003777">
    <property type="term" value="F:microtubule motor activity"/>
    <property type="evidence" value="ECO:0007669"/>
    <property type="project" value="InterPro"/>
</dbReference>
<dbReference type="EMBL" id="LXWW01000580">
    <property type="protein sequence ID" value="OAO11751.1"/>
    <property type="molecule type" value="Genomic_DNA"/>
</dbReference>
<dbReference type="AlphaFoldDB" id="A0A196S5Q3"/>
<dbReference type="SUPFAM" id="SSF52540">
    <property type="entry name" value="P-loop containing nucleoside triphosphate hydrolases"/>
    <property type="match status" value="1"/>
</dbReference>
<dbReference type="Gene3D" id="3.40.850.10">
    <property type="entry name" value="Kinesin motor domain"/>
    <property type="match status" value="1"/>
</dbReference>
<evidence type="ECO:0000313" key="4">
    <source>
        <dbReference type="Proteomes" id="UP000078348"/>
    </source>
</evidence>
<dbReference type="GO" id="GO:0005524">
    <property type="term" value="F:ATP binding"/>
    <property type="evidence" value="ECO:0007669"/>
    <property type="project" value="InterPro"/>
</dbReference>
<feature type="domain" description="Kinesin motor" evidence="2">
    <location>
        <begin position="21"/>
        <end position="141"/>
    </location>
</feature>
<feature type="region of interest" description="Disordered" evidence="1">
    <location>
        <begin position="340"/>
        <end position="359"/>
    </location>
</feature>
<reference evidence="3 4" key="1">
    <citation type="submission" date="2016-05" db="EMBL/GenBank/DDBJ databases">
        <title>Nuclear genome of Blastocystis sp. subtype 1 NandII.</title>
        <authorList>
            <person name="Gentekaki E."/>
            <person name="Curtis B."/>
            <person name="Stairs C."/>
            <person name="Eme L."/>
            <person name="Herman E."/>
            <person name="Klimes V."/>
            <person name="Arias M.C."/>
            <person name="Elias M."/>
            <person name="Hilliou F."/>
            <person name="Klute M."/>
            <person name="Malik S.-B."/>
            <person name="Pightling A."/>
            <person name="Rachubinski R."/>
            <person name="Salas D."/>
            <person name="Schlacht A."/>
            <person name="Suga H."/>
            <person name="Archibald J."/>
            <person name="Ball S.G."/>
            <person name="Clark G."/>
            <person name="Dacks J."/>
            <person name="Van Der Giezen M."/>
            <person name="Tsaousis A."/>
            <person name="Roger A."/>
        </authorList>
    </citation>
    <scope>NUCLEOTIDE SEQUENCE [LARGE SCALE GENOMIC DNA]</scope>
    <source>
        <strain evidence="4">ATCC 50177 / NandII</strain>
    </source>
</reference>
<organism evidence="3 4">
    <name type="scientific">Blastocystis sp. subtype 1 (strain ATCC 50177 / NandII)</name>
    <dbReference type="NCBI Taxonomy" id="478820"/>
    <lineage>
        <taxon>Eukaryota</taxon>
        <taxon>Sar</taxon>
        <taxon>Stramenopiles</taxon>
        <taxon>Bigyra</taxon>
        <taxon>Opalozoa</taxon>
        <taxon>Opalinata</taxon>
        <taxon>Blastocystidae</taxon>
        <taxon>Blastocystis</taxon>
    </lineage>
</organism>
<sequence length="540" mass="59488">MSNYKAVLTIHKREDTTVEKNGLRVKEDNATVDYVENDQINTEFTFNSVFSDPKDRKQSLDDLVTEWVNDLLRGESQLIAVVGKEESGSQYLLKGTSLNPGIVPLIEKRIASLCADSTLTAKFSYLRYTNDSFWDILSANRTAVSLGKPEGSDSFGSYKSISILSPQSIGSIQSTINASLHQTYNEFFSTPYHSLWLFTSHLRSSPKAASIHLAIVNFSIDNESDASLLSFLASLRGTPSTGVFAPLLPSFPARSLLLCTDSQPSPAKLALLQAAALTTTQATQATQVTTQPTSLATDKVSVKREAARRRKVAEESARLPIPVLDEVNDIAMELISSGSDSYVESSSDEPEPVFETPKKTHKRVVQRSTLSGKVYGSAAFSPASRNKIYQNESRLSLLLNGTPVLSPCSRITKAKQLIVQGREREAESKLEEALREYEEAAVYLPDNERLKEKIEDVKNRVQANRAVAEDVGADRSEKKVLQVLNYAGLSGLVKLKRIGESKATKILHERENGLFTSIEDLSRIGMNPNAIQRFKSENCA</sequence>
<dbReference type="InterPro" id="IPR010994">
    <property type="entry name" value="RuvA_2-like"/>
</dbReference>
<dbReference type="OrthoDB" id="229443at2759"/>
<dbReference type="SUPFAM" id="SSF47781">
    <property type="entry name" value="RuvA domain 2-like"/>
    <property type="match status" value="1"/>
</dbReference>
<dbReference type="GO" id="GO:0007018">
    <property type="term" value="P:microtubule-based movement"/>
    <property type="evidence" value="ECO:0007669"/>
    <property type="project" value="InterPro"/>
</dbReference>
<dbReference type="Gene3D" id="1.10.150.280">
    <property type="entry name" value="AF1531-like domain"/>
    <property type="match status" value="1"/>
</dbReference>
<dbReference type="InterPro" id="IPR027417">
    <property type="entry name" value="P-loop_NTPase"/>
</dbReference>
<gene>
    <name evidence="3" type="ORF">AV274_6586</name>
</gene>
<evidence type="ECO:0000256" key="1">
    <source>
        <dbReference type="SAM" id="MobiDB-lite"/>
    </source>
</evidence>
<proteinExistence type="predicted"/>
<dbReference type="Proteomes" id="UP000078348">
    <property type="component" value="Unassembled WGS sequence"/>
</dbReference>
<dbReference type="InterPro" id="IPR001752">
    <property type="entry name" value="Kinesin_motor_dom"/>
</dbReference>
<keyword evidence="4" id="KW-1185">Reference proteome</keyword>
<name>A0A196S5Q3_BLAHN</name>
<evidence type="ECO:0000259" key="2">
    <source>
        <dbReference type="Pfam" id="PF00225"/>
    </source>
</evidence>
<comment type="caution">
    <text evidence="3">The sequence shown here is derived from an EMBL/GenBank/DDBJ whole genome shotgun (WGS) entry which is preliminary data.</text>
</comment>
<dbReference type="InterPro" id="IPR036961">
    <property type="entry name" value="Kinesin_motor_dom_sf"/>
</dbReference>
<dbReference type="GO" id="GO:0008017">
    <property type="term" value="F:microtubule binding"/>
    <property type="evidence" value="ECO:0007669"/>
    <property type="project" value="InterPro"/>
</dbReference>
<dbReference type="Pfam" id="PF00225">
    <property type="entry name" value="Kinesin"/>
    <property type="match status" value="1"/>
</dbReference>